<dbReference type="Pfam" id="PF09369">
    <property type="entry name" value="MZB"/>
    <property type="match status" value="1"/>
</dbReference>
<keyword evidence="2" id="KW-1133">Transmembrane helix</keyword>
<accession>A0A450SC70</accession>
<evidence type="ECO:0000259" key="3">
    <source>
        <dbReference type="Pfam" id="PF09369"/>
    </source>
</evidence>
<feature type="transmembrane region" description="Helical" evidence="2">
    <location>
        <begin position="45"/>
        <end position="70"/>
    </location>
</feature>
<name>A0A450SC70_9GAMM</name>
<keyword evidence="2" id="KW-0472">Membrane</keyword>
<feature type="compositionally biased region" description="Basic and acidic residues" evidence="1">
    <location>
        <begin position="249"/>
        <end position="263"/>
    </location>
</feature>
<feature type="transmembrane region" description="Helical" evidence="2">
    <location>
        <begin position="177"/>
        <end position="195"/>
    </location>
</feature>
<dbReference type="InterPro" id="IPR018973">
    <property type="entry name" value="MZB"/>
</dbReference>
<evidence type="ECO:0000313" key="4">
    <source>
        <dbReference type="EMBL" id="VFJ49955.1"/>
    </source>
</evidence>
<feature type="region of interest" description="Disordered" evidence="1">
    <location>
        <begin position="202"/>
        <end position="221"/>
    </location>
</feature>
<feature type="transmembrane region" description="Helical" evidence="2">
    <location>
        <begin position="148"/>
        <end position="165"/>
    </location>
</feature>
<evidence type="ECO:0000256" key="2">
    <source>
        <dbReference type="SAM" id="Phobius"/>
    </source>
</evidence>
<feature type="transmembrane region" description="Helical" evidence="2">
    <location>
        <begin position="90"/>
        <end position="111"/>
    </location>
</feature>
<sequence length="988" mass="108076">MIFPVSLFGSGFSGLGFAVMLVALGLAIFFHLLARHRKIDPGPVWASTLFITLSVMLPLLFGSYALQWAWQPWWHTGRHLLPELVGPGYNIIETLLALTLPMLPWLAGLLWRTLRGWPSQEAAREAGRWIVGAIAQDGARDSAGMPRLWVAWFSLLPILVMLGMADQLGANASPYPVAIWSTLGLVSIALIGIALSKPIPTKETAPPVSKPKPPANLPSWPEEMAHRGVALTLLGSCASKQGDPGPEPSESRKEGIPSKKPIDADSPDVLGASGISPVLSKAMRDLAAPYRQGATIPMRRLVIASDDSGQAENLVPVAVELHRRFGTITLVIVATDADGYAAKLARWMDGEGVKAITKQELSLPENVIICVVDAVLLSDRLLAELDRNGQIKRIGLLCWWDLHRFSGVVAANLWAIARRLKRLLDSSGRPDIRVLATIRDHANAGSQRSDFVSRLLPYEFPNETIVHLQRDCRQSLALYRVDSTTRWRNELHDRHIDRNLISSDVLTTTLASVDTGWPTHVDLPPGLQMREIANFGGVNLGKGAAGRQLVPSANAGARILMIDNDNASSVLEVSRQGGRNVPAVLPHHVALAGGPNPYANWLGEYAARKAGTDDDALVPPYRLICPGAQSGIIRRHLLRALHEREDTLSGLLRHFLWDESAVRETLEALLDKGMLHREQVRHVNEDGRLIVENSYQNRALPDTPGPLDTVGDSLVRLFDPEITEGDNVLGWLDSERLGILGYPGRIFLQGGVRYRIADWRSSGASPSALRCDREDRLVFTCRVRRPQLRNPDLRPGKGHDPILWEGKAEYVEFVTGYRYRVPSDDNEGWIAKNILYQGDPISARFNTDVLVMGFQGEISGQGLNSLTQALRHVLPVHAGIDEDAVEIVPIHDGLPMGNKGGTGVAIADLYPGGIGIIREIGKDTLFIKELFDWTARWLAACSCPEDGACPRCIDSFTAGAITTTSPNSRGEVLNLLARTIHRAGDLNG</sequence>
<keyword evidence="2" id="KW-0812">Transmembrane</keyword>
<dbReference type="AlphaFoldDB" id="A0A450SC70"/>
<feature type="domain" description="MrfA-like Zn-binding" evidence="3">
    <location>
        <begin position="867"/>
        <end position="953"/>
    </location>
</feature>
<protein>
    <recommendedName>
        <fullName evidence="3">MrfA-like Zn-binding domain-containing protein</fullName>
    </recommendedName>
</protein>
<feature type="transmembrane region" description="Helical" evidence="2">
    <location>
        <begin position="12"/>
        <end position="33"/>
    </location>
</feature>
<feature type="region of interest" description="Disordered" evidence="1">
    <location>
        <begin position="236"/>
        <end position="269"/>
    </location>
</feature>
<dbReference type="EMBL" id="CAADEY010000027">
    <property type="protein sequence ID" value="VFJ49955.1"/>
    <property type="molecule type" value="Genomic_DNA"/>
</dbReference>
<reference evidence="4" key="1">
    <citation type="submission" date="2019-02" db="EMBL/GenBank/DDBJ databases">
        <authorList>
            <person name="Gruber-Vodicka R. H."/>
            <person name="Seah K. B. B."/>
        </authorList>
    </citation>
    <scope>NUCLEOTIDE SEQUENCE</scope>
    <source>
        <strain evidence="4">BECK_DK161</strain>
    </source>
</reference>
<gene>
    <name evidence="4" type="ORF">BECKDK2373C_GA0170839_102720</name>
</gene>
<proteinExistence type="predicted"/>
<organism evidence="4">
    <name type="scientific">Candidatus Kentrum sp. DK</name>
    <dbReference type="NCBI Taxonomy" id="2126562"/>
    <lineage>
        <taxon>Bacteria</taxon>
        <taxon>Pseudomonadati</taxon>
        <taxon>Pseudomonadota</taxon>
        <taxon>Gammaproteobacteria</taxon>
        <taxon>Candidatus Kentrum</taxon>
    </lineage>
</organism>
<evidence type="ECO:0000256" key="1">
    <source>
        <dbReference type="SAM" id="MobiDB-lite"/>
    </source>
</evidence>